<dbReference type="SUPFAM" id="SSF53098">
    <property type="entry name" value="Ribonuclease H-like"/>
    <property type="match status" value="1"/>
</dbReference>
<dbReference type="AlphaFoldDB" id="Q1W4V1"/>
<name>Q1W4V1_PSEAI</name>
<feature type="domain" description="Integrase catalytic" evidence="1">
    <location>
        <begin position="2"/>
        <end position="60"/>
    </location>
</feature>
<reference evidence="2" key="1">
    <citation type="journal article" date="2006" name="J. Bacteriol.">
        <title>Acquisition and evolution of the exoU locus in Pseudomonas aeruginosa.</title>
        <authorList>
            <person name="Kulasekara B.R."/>
            <person name="Kulasekara H.D."/>
            <person name="Wolfgang M.C."/>
            <person name="Stevens L."/>
            <person name="Frank D.W."/>
            <person name="Lory S."/>
        </authorList>
    </citation>
    <scope>NUCLEOTIDE SEQUENCE</scope>
    <source>
        <strain evidence="2">19660</strain>
    </source>
</reference>
<dbReference type="EMBL" id="DQ437743">
    <property type="protein sequence ID" value="ABD94721.1"/>
    <property type="molecule type" value="Genomic_DNA"/>
</dbReference>
<gene>
    <name evidence="2" type="ORF">EXB35</name>
</gene>
<dbReference type="GO" id="GO:0015074">
    <property type="term" value="P:DNA integration"/>
    <property type="evidence" value="ECO:0007669"/>
    <property type="project" value="InterPro"/>
</dbReference>
<organism evidence="2">
    <name type="scientific">Pseudomonas aeruginosa</name>
    <dbReference type="NCBI Taxonomy" id="287"/>
    <lineage>
        <taxon>Bacteria</taxon>
        <taxon>Pseudomonadati</taxon>
        <taxon>Pseudomonadota</taxon>
        <taxon>Gammaproteobacteria</taxon>
        <taxon>Pseudomonadales</taxon>
        <taxon>Pseudomonadaceae</taxon>
        <taxon>Pseudomonas</taxon>
    </lineage>
</organism>
<dbReference type="InterPro" id="IPR001584">
    <property type="entry name" value="Integrase_cat-core"/>
</dbReference>
<proteinExistence type="predicted"/>
<evidence type="ECO:0000259" key="1">
    <source>
        <dbReference type="Pfam" id="PF13683"/>
    </source>
</evidence>
<evidence type="ECO:0000313" key="2">
    <source>
        <dbReference type="EMBL" id="ABD94721.1"/>
    </source>
</evidence>
<protein>
    <submittedName>
        <fullName evidence="2">Transposase derived protein</fullName>
    </submittedName>
</protein>
<sequence length="80" mass="9313">MEQSMGRWGNCQDNPPIARLFRSLKPEWIPSIGYMTTQEAQRDISRYLMHRYNWVRSHQCNDGLPSAVAEEKLNPLFGMG</sequence>
<dbReference type="Pfam" id="PF13683">
    <property type="entry name" value="rve_3"/>
    <property type="match status" value="1"/>
</dbReference>
<dbReference type="InterPro" id="IPR012337">
    <property type="entry name" value="RNaseH-like_sf"/>
</dbReference>
<accession>Q1W4V1</accession>